<reference evidence="4 5" key="1">
    <citation type="submission" date="2020-07" db="EMBL/GenBank/DDBJ databases">
        <title>Sequencing the genomes of 1000 actinobacteria strains.</title>
        <authorList>
            <person name="Klenk H.-P."/>
        </authorList>
    </citation>
    <scope>NUCLEOTIDE SEQUENCE [LARGE SCALE GENOMIC DNA]</scope>
    <source>
        <strain evidence="4 5">DSM 44065</strain>
    </source>
</reference>
<proteinExistence type="predicted"/>
<protein>
    <recommendedName>
        <fullName evidence="3">Peptidase C39-like domain-containing protein</fullName>
    </recommendedName>
</protein>
<sequence length="421" mass="44853">MRRTMVLASVVSAVLLGTPAAEAAPPQAEVAFHEWSSAADFRSGSAEGTEVDGEGVRLGSSLGTVPHPAPDGSTREYDHARWTSPPAPTGFPATELVASWNATTPPGTWVQVEMRGQTVSGAETGWYVLGQWASGDADILRTSVDGQSDEHGSVSVDTFVAAPGAELTGYQLRVTLYRATGTSASPSVSMVGAMASAVPDRFEVPTSGPGGAWGIELPVPRYSQNVHAGHYPQYGGGGEAWCSPTSTQMVVEHWGKRPSDEDLSWIDPDHPDRVVDHAARHTFDHAYDGTGNWPFNAAYAATYGLEARITRLRSLTEAEQYIRAGIPLVTSQSFREDELDGAGYSTDGHLMVVVGFTENGDVIANDPASPDDASVRHVYRRDQFETVWLRTQRYDADGEVAGGPGGIVYVITPPGTPLPTL</sequence>
<keyword evidence="2" id="KW-0732">Signal</keyword>
<organism evidence="4 5">
    <name type="scientific">Saccharopolyspora hordei</name>
    <dbReference type="NCBI Taxonomy" id="1838"/>
    <lineage>
        <taxon>Bacteria</taxon>
        <taxon>Bacillati</taxon>
        <taxon>Actinomycetota</taxon>
        <taxon>Actinomycetes</taxon>
        <taxon>Pseudonocardiales</taxon>
        <taxon>Pseudonocardiaceae</taxon>
        <taxon>Saccharopolyspora</taxon>
    </lineage>
</organism>
<feature type="region of interest" description="Disordered" evidence="1">
    <location>
        <begin position="41"/>
        <end position="87"/>
    </location>
</feature>
<dbReference type="Pfam" id="PF13529">
    <property type="entry name" value="Peptidase_C39_2"/>
    <property type="match status" value="1"/>
</dbReference>
<feature type="domain" description="Peptidase C39-like" evidence="3">
    <location>
        <begin position="217"/>
        <end position="368"/>
    </location>
</feature>
<evidence type="ECO:0000313" key="4">
    <source>
        <dbReference type="EMBL" id="NYI84481.1"/>
    </source>
</evidence>
<dbReference type="RefSeq" id="WP_179721662.1">
    <property type="nucleotide sequence ID" value="NZ_BAABFH010000001.1"/>
</dbReference>
<dbReference type="Gene3D" id="3.90.70.10">
    <property type="entry name" value="Cysteine proteinases"/>
    <property type="match status" value="1"/>
</dbReference>
<name>A0A853ARZ0_9PSEU</name>
<dbReference type="AlphaFoldDB" id="A0A853ARZ0"/>
<dbReference type="InterPro" id="IPR039564">
    <property type="entry name" value="Peptidase_C39-like"/>
</dbReference>
<keyword evidence="5" id="KW-1185">Reference proteome</keyword>
<dbReference type="Proteomes" id="UP000587002">
    <property type="component" value="Unassembled WGS sequence"/>
</dbReference>
<evidence type="ECO:0000256" key="2">
    <source>
        <dbReference type="SAM" id="SignalP"/>
    </source>
</evidence>
<comment type="caution">
    <text evidence="4">The sequence shown here is derived from an EMBL/GenBank/DDBJ whole genome shotgun (WGS) entry which is preliminary data.</text>
</comment>
<gene>
    <name evidence="4" type="ORF">HNR68_003111</name>
</gene>
<feature type="signal peptide" evidence="2">
    <location>
        <begin position="1"/>
        <end position="23"/>
    </location>
</feature>
<feature type="chain" id="PRO_5032592096" description="Peptidase C39-like domain-containing protein" evidence="2">
    <location>
        <begin position="24"/>
        <end position="421"/>
    </location>
</feature>
<evidence type="ECO:0000313" key="5">
    <source>
        <dbReference type="Proteomes" id="UP000587002"/>
    </source>
</evidence>
<dbReference type="CDD" id="cd02549">
    <property type="entry name" value="Peptidase_C39A"/>
    <property type="match status" value="1"/>
</dbReference>
<evidence type="ECO:0000259" key="3">
    <source>
        <dbReference type="Pfam" id="PF13529"/>
    </source>
</evidence>
<dbReference type="EMBL" id="JACCFJ010000001">
    <property type="protein sequence ID" value="NYI84481.1"/>
    <property type="molecule type" value="Genomic_DNA"/>
</dbReference>
<dbReference type="InterPro" id="IPR039563">
    <property type="entry name" value="Peptidase_C39_single_dom"/>
</dbReference>
<evidence type="ECO:0000256" key="1">
    <source>
        <dbReference type="SAM" id="MobiDB-lite"/>
    </source>
</evidence>
<accession>A0A853ARZ0</accession>